<comment type="caution">
    <text evidence="1">The sequence shown here is derived from an EMBL/GenBank/DDBJ whole genome shotgun (WGS) entry which is preliminary data.</text>
</comment>
<name>A0AA36J195_9DINO</name>
<reference evidence="1" key="1">
    <citation type="submission" date="2023-08" db="EMBL/GenBank/DDBJ databases">
        <authorList>
            <person name="Chen Y."/>
            <person name="Shah S."/>
            <person name="Dougan E. K."/>
            <person name="Thang M."/>
            <person name="Chan C."/>
        </authorList>
    </citation>
    <scope>NUCLEOTIDE SEQUENCE</scope>
</reference>
<accession>A0AA36J195</accession>
<dbReference type="AlphaFoldDB" id="A0AA36J195"/>
<dbReference type="Proteomes" id="UP001178507">
    <property type="component" value="Unassembled WGS sequence"/>
</dbReference>
<dbReference type="EMBL" id="CAUJNA010003278">
    <property type="protein sequence ID" value="CAJ1397758.1"/>
    <property type="molecule type" value="Genomic_DNA"/>
</dbReference>
<evidence type="ECO:0000313" key="1">
    <source>
        <dbReference type="EMBL" id="CAJ1397758.1"/>
    </source>
</evidence>
<sequence length="559" mass="62341">MWVVISSPPAEMARMQGFLLRQSFLRDRQSEALLQPFAMLRGLREDYVLQVFRRARGRSSFSPWSFPVPALCSLTIVSAIFPERCYFGTTYGCSNEAHIWVTDGCNAWFRRGGSQGACISDAGQAVKRSEWSYDKVMSRQFVECFLPEVPEPTGRQVMEICAADQDSLDLELVEDDHWRSPRIPVGQHQAMLSVRLPFDAVLEVSTYSAQLRNSGWASAVLQLDGECRAWNVVPFLGFHISFEIWNASTRGRERLLLAKSRMPQFASFMPMAWSGADLRVRSSMVHKEGILGMYDVMDPGSHWGNGSRIWQEAGRLQPGRSLETALRRADGLAALILALRLAVAWMLQEKVPAALLAAVYSAVQLADGPLRDDAVQLLEDTMKEPGDTAGPVQVLHGAFPRLVFSYWAPKGQPPKNTLTMHDKRLAPPPQWEPTGLKIPAPEAVSVFIHSNFGQTTDSDGALQFWRAAVGQYPALADCSVEHCGKLPQERFVFCPEQVERLLLLWMEWRRRLRRAGLRKVGEADGGATTVPSVYEYLDVAELLQSSRGSSGLACGHESL</sequence>
<keyword evidence="2" id="KW-1185">Reference proteome</keyword>
<organism evidence="1 2">
    <name type="scientific">Effrenium voratum</name>
    <dbReference type="NCBI Taxonomy" id="2562239"/>
    <lineage>
        <taxon>Eukaryota</taxon>
        <taxon>Sar</taxon>
        <taxon>Alveolata</taxon>
        <taxon>Dinophyceae</taxon>
        <taxon>Suessiales</taxon>
        <taxon>Symbiodiniaceae</taxon>
        <taxon>Effrenium</taxon>
    </lineage>
</organism>
<proteinExistence type="predicted"/>
<protein>
    <submittedName>
        <fullName evidence="1">Uncharacterized protein</fullName>
    </submittedName>
</protein>
<gene>
    <name evidence="1" type="ORF">EVOR1521_LOCUS21708</name>
</gene>
<evidence type="ECO:0000313" key="2">
    <source>
        <dbReference type="Proteomes" id="UP001178507"/>
    </source>
</evidence>